<dbReference type="HOGENOM" id="CLU_943781_0_0_1"/>
<evidence type="ECO:0000313" key="3">
    <source>
        <dbReference type="EMBL" id="CDO74841.1"/>
    </source>
</evidence>
<evidence type="ECO:0008006" key="6">
    <source>
        <dbReference type="Google" id="ProtNLM"/>
    </source>
</evidence>
<dbReference type="EMBL" id="CCBP010000173">
    <property type="protein sequence ID" value="CDO74434.1"/>
    <property type="molecule type" value="Genomic_DNA"/>
</dbReference>
<feature type="chain" id="PRO_5007370332" description="Tyr recombinase domain-containing protein" evidence="1">
    <location>
        <begin position="21"/>
        <end position="295"/>
    </location>
</feature>
<proteinExistence type="predicted"/>
<organism evidence="2 5">
    <name type="scientific">Pycnoporus cinnabarinus</name>
    <name type="common">Cinnabar-red polypore</name>
    <name type="synonym">Trametes cinnabarina</name>
    <dbReference type="NCBI Taxonomy" id="5643"/>
    <lineage>
        <taxon>Eukaryota</taxon>
        <taxon>Fungi</taxon>
        <taxon>Dikarya</taxon>
        <taxon>Basidiomycota</taxon>
        <taxon>Agaricomycotina</taxon>
        <taxon>Agaricomycetes</taxon>
        <taxon>Polyporales</taxon>
        <taxon>Polyporaceae</taxon>
        <taxon>Trametes</taxon>
    </lineage>
</organism>
<feature type="signal peptide" evidence="1">
    <location>
        <begin position="1"/>
        <end position="20"/>
    </location>
</feature>
<protein>
    <recommendedName>
        <fullName evidence="6">Tyr recombinase domain-containing protein</fullName>
    </recommendedName>
</protein>
<evidence type="ECO:0000313" key="4">
    <source>
        <dbReference type="EMBL" id="CDO76565.1"/>
    </source>
</evidence>
<accession>A0A060SQE2</accession>
<keyword evidence="5" id="KW-1185">Reference proteome</keyword>
<dbReference type="EMBL" id="CCBP010000389">
    <property type="protein sequence ID" value="CDO76565.1"/>
    <property type="molecule type" value="Genomic_DNA"/>
</dbReference>
<comment type="caution">
    <text evidence="2">The sequence shown here is derived from an EMBL/GenBank/DDBJ whole genome shotgun (WGS) entry which is preliminary data.</text>
</comment>
<dbReference type="EMBL" id="CCBP010000219">
    <property type="protein sequence ID" value="CDO74841.1"/>
    <property type="molecule type" value="Genomic_DNA"/>
</dbReference>
<reference evidence="2 5" key="1">
    <citation type="submission" date="2014-01" db="EMBL/GenBank/DDBJ databases">
        <title>The genome of the white-rot fungus Pycnoporus cinnabarinus: a basidiomycete model with a versatile arsenal for lignocellulosic biomass breakdown.</title>
        <authorList>
            <person name="Levasseur A."/>
            <person name="Lomascolo A."/>
            <person name="Ruiz-Duenas F.J."/>
            <person name="Uzan E."/>
            <person name="Piumi F."/>
            <person name="Kues U."/>
            <person name="Ram A.F.J."/>
            <person name="Murat C."/>
            <person name="Haon M."/>
            <person name="Benoit I."/>
            <person name="Arfi Y."/>
            <person name="Chevret D."/>
            <person name="Drula E."/>
            <person name="Kwon M.J."/>
            <person name="Gouret P."/>
            <person name="Lesage-Meessen L."/>
            <person name="Lombard V."/>
            <person name="Mariette J."/>
            <person name="Noirot C."/>
            <person name="Park J."/>
            <person name="Patyshakuliyeva A."/>
            <person name="Wieneger R.A.B."/>
            <person name="Wosten H.A.B."/>
            <person name="Martin F."/>
            <person name="Coutinho P.M."/>
            <person name="de Vries R."/>
            <person name="Martinez A.T."/>
            <person name="Klopp C."/>
            <person name="Pontarotti P."/>
            <person name="Henrissat B."/>
            <person name="Record E."/>
        </authorList>
    </citation>
    <scope>NUCLEOTIDE SEQUENCE [LARGE SCALE GENOMIC DNA]</scope>
    <source>
        <strain evidence="2 5">BRFM137</strain>
    </source>
</reference>
<dbReference type="OrthoDB" id="2795280at2759"/>
<evidence type="ECO:0000313" key="5">
    <source>
        <dbReference type="Proteomes" id="UP000029665"/>
    </source>
</evidence>
<name>A0A060SQE2_PYCCI</name>
<dbReference type="OMA" id="RIMWSDI"/>
<gene>
    <name evidence="3" type="ORF">BN946_scf184280.g1</name>
    <name evidence="4" type="ORF">BN946_scf184831.g1</name>
    <name evidence="2" type="ORF">BN946_scf184972.g1</name>
</gene>
<dbReference type="AlphaFoldDB" id="A0A060SQE2"/>
<evidence type="ECO:0000256" key="1">
    <source>
        <dbReference type="SAM" id="SignalP"/>
    </source>
</evidence>
<dbReference type="Proteomes" id="UP000029665">
    <property type="component" value="Unassembled WGS sequence"/>
</dbReference>
<keyword evidence="1" id="KW-0732">Signal</keyword>
<sequence length="295" mass="33446">MPSVVLAIATAALESLSVSCEDVADEQADEIEAMEATADLEDCQAQNPDYIRLPPEPRKKAKLTEPDLEKRVEKASEYVIVPGTLHEYQQADDIDICTGKPKDPSIPRVTYARAQKMRAAVSHKFGREFKLGTQPWAESALIPGTYLGNPSLSVLVSQYMVSLRRRKVRAGEIVTSARAMDEATMKKLWEFNQNFPQESELQPNSRKRKHEHPELWAGYKIRQMLHALYTISMLCLLRYDEALEIMWSDLEYIETDGVPVLVLKLRFRKTDQTGGTTIQTPYAVQRHLLTPLLVC</sequence>
<evidence type="ECO:0000313" key="2">
    <source>
        <dbReference type="EMBL" id="CDO74434.1"/>
    </source>
</evidence>